<comment type="caution">
    <text evidence="2">The sequence shown here is derived from an EMBL/GenBank/DDBJ whole genome shotgun (WGS) entry which is preliminary data.</text>
</comment>
<evidence type="ECO:0008006" key="4">
    <source>
        <dbReference type="Google" id="ProtNLM"/>
    </source>
</evidence>
<accession>A0A150WMJ3</accession>
<keyword evidence="3" id="KW-1185">Reference proteome</keyword>
<dbReference type="Proteomes" id="UP000075320">
    <property type="component" value="Unassembled WGS sequence"/>
</dbReference>
<keyword evidence="1" id="KW-0732">Signal</keyword>
<dbReference type="OrthoDB" id="5310163at2"/>
<evidence type="ECO:0000313" key="3">
    <source>
        <dbReference type="Proteomes" id="UP000075320"/>
    </source>
</evidence>
<evidence type="ECO:0000313" key="2">
    <source>
        <dbReference type="EMBL" id="KYG65527.1"/>
    </source>
</evidence>
<dbReference type="AlphaFoldDB" id="A0A150WMJ3"/>
<organism evidence="2 3">
    <name type="scientific">Bdellovibrio bacteriovorus</name>
    <dbReference type="NCBI Taxonomy" id="959"/>
    <lineage>
        <taxon>Bacteria</taxon>
        <taxon>Pseudomonadati</taxon>
        <taxon>Bdellovibrionota</taxon>
        <taxon>Bdellovibrionia</taxon>
        <taxon>Bdellovibrionales</taxon>
        <taxon>Pseudobdellovibrionaceae</taxon>
        <taxon>Bdellovibrio</taxon>
    </lineage>
</organism>
<name>A0A150WMJ3_BDEBC</name>
<evidence type="ECO:0000256" key="1">
    <source>
        <dbReference type="SAM" id="SignalP"/>
    </source>
</evidence>
<feature type="signal peptide" evidence="1">
    <location>
        <begin position="1"/>
        <end position="15"/>
    </location>
</feature>
<protein>
    <recommendedName>
        <fullName evidence="4">Hemagglutinin/hemolysin-related protein</fullName>
    </recommendedName>
</protein>
<dbReference type="EMBL" id="LUKE01000001">
    <property type="protein sequence ID" value="KYG65527.1"/>
    <property type="molecule type" value="Genomic_DNA"/>
</dbReference>
<dbReference type="RefSeq" id="WP_061833071.1">
    <property type="nucleotide sequence ID" value="NZ_LUKE01000001.1"/>
</dbReference>
<feature type="chain" id="PRO_5013108220" description="Hemagglutinin/hemolysin-related protein" evidence="1">
    <location>
        <begin position="16"/>
        <end position="937"/>
    </location>
</feature>
<reference evidence="2 3" key="1">
    <citation type="submission" date="2016-03" db="EMBL/GenBank/DDBJ databases">
        <authorList>
            <person name="Ploux O."/>
        </authorList>
    </citation>
    <scope>NUCLEOTIDE SEQUENCE [LARGE SCALE GENOMIC DNA]</scope>
    <source>
        <strain evidence="2 3">R0</strain>
    </source>
</reference>
<gene>
    <name evidence="2" type="ORF">AZI86_00155</name>
</gene>
<proteinExistence type="predicted"/>
<sequence length="937" mass="100471">MKQMMWLTLAMFSFAFNLGCERNASNKSRITLALPSELQERIEKSQVSTYTALKLHHVALQITAPDIVNPIRVILDSQGDNVALPSTIEVEIPPGDNRLVQLIAAYAADESDSPWIYYGDVTQSLKKSIENITLPVYKLGGAGVTTMSRITGRFLTSTNAGPTGVLEMVYRPAGKPSMPVDKKPIYAGWFETSSFADVPVDYIITANNGSTYTLGSQLTSSSFATSERVVRFSTPNAFESFWSYTSGAMGFKYREREDFIVGFFANDPALIASKYICVTSQTDLNGGTLHSERALNSAFFYSARPFKHFYHGTTPTYSPTEVTIVGGKRIASCGTLNYAQEFIDYLWFLPGVYSGQSTREDFQESLGMNEGFISSLGLEPSQGTTNRYPGRDVYLNGEMYKTFNVLPGLENVVDKVMVYKNPAGTYMGGEDRCDHIDTSFWQPVGTFPAEFSGNKLLFKMSQFPVVNQSYAICLTSMGKPLGRLMFAYPMSTVWAPPETVSLAYPGVIPPQPGQCVRMVAYASRTSGSAMMYPLSTPISVSIAASISGTPTAKLYPDATCSGTPQTSQTVVIPAGEVNAAFFYKVTSSTTLTLGITGNSASLTNGSDIDVAVSDFPTETPTGFIIETNSNDRQPFTNAQIFEYGCFPFRARAMNSSNTNVSFTGEVTMSFENLAGNTASLPTGFNFYDTCASPTPLSSLSFSSQSAKSFVIKAAGNVPVNKKLKLTYGGASGIININQTPIAHSLAFSPASSAGHFDILTYQCTAVTVKIRDINGADQVATENIPVNLYTSHSDIEFFASSSCASAPISSTQIASGTTSSSVFVRTFFTGAGQNLHASSPLVSNQGFINLNPLASNMTVTPSITTTAPNSSLLVQITGGSAPYTTTILSNVSSADTPMRGGNTFQFNMTVGATTGPATVSVTDSSGQTQVVTVTVTP</sequence>